<keyword evidence="7" id="KW-0560">Oxidoreductase</keyword>
<dbReference type="InterPro" id="IPR002347">
    <property type="entry name" value="SDR_fam"/>
</dbReference>
<dbReference type="InterPro" id="IPR051721">
    <property type="entry name" value="Biopterin_syn/organic_redct"/>
</dbReference>
<keyword evidence="6" id="KW-0521">NADP</keyword>
<evidence type="ECO:0000256" key="7">
    <source>
        <dbReference type="ARBA" id="ARBA00023002"/>
    </source>
</evidence>
<keyword evidence="9" id="KW-1185">Reference proteome</keyword>
<organism evidence="8 9">
    <name type="scientific">Powellomyces hirtus</name>
    <dbReference type="NCBI Taxonomy" id="109895"/>
    <lineage>
        <taxon>Eukaryota</taxon>
        <taxon>Fungi</taxon>
        <taxon>Fungi incertae sedis</taxon>
        <taxon>Chytridiomycota</taxon>
        <taxon>Chytridiomycota incertae sedis</taxon>
        <taxon>Chytridiomycetes</taxon>
        <taxon>Spizellomycetales</taxon>
        <taxon>Powellomycetaceae</taxon>
        <taxon>Powellomyces</taxon>
    </lineage>
</organism>
<proteinExistence type="inferred from homology"/>
<dbReference type="GO" id="GO:0005737">
    <property type="term" value="C:cytoplasm"/>
    <property type="evidence" value="ECO:0007669"/>
    <property type="project" value="UniProtKB-SubCell"/>
</dbReference>
<evidence type="ECO:0000313" key="9">
    <source>
        <dbReference type="Proteomes" id="UP000318582"/>
    </source>
</evidence>
<dbReference type="NCBIfam" id="TIGR01500">
    <property type="entry name" value="sepiapter_red"/>
    <property type="match status" value="1"/>
</dbReference>
<evidence type="ECO:0000256" key="4">
    <source>
        <dbReference type="ARBA" id="ARBA00019170"/>
    </source>
</evidence>
<sequence>MPRTLILLTGASRGFGRSIALSCAKSGLAKGQPLDFLLTARDTGLLGETRSQILALSPSATVVTHAVDFTLPGLDNLCEGLLNMIPHPGSEYTQVYLINNAGSLGKLDRLRHQTAADIAPAIHVNLTAPMALTTAFLRHFANPTQSTIVNISSLAAVTAFDCWGVYCATKAARDMYHKTIAVEEPNVRILNYAPGPLDTDMQTRIRDEMPDVPLREVYIQMHQDQNLVDPAVSAKVLIELLEKDTYENAAHIDVYDVEGWQK</sequence>
<evidence type="ECO:0000256" key="6">
    <source>
        <dbReference type="ARBA" id="ARBA00022857"/>
    </source>
</evidence>
<dbReference type="EMBL" id="QEAQ01000045">
    <property type="protein sequence ID" value="TPX57917.1"/>
    <property type="molecule type" value="Genomic_DNA"/>
</dbReference>
<evidence type="ECO:0000256" key="2">
    <source>
        <dbReference type="ARBA" id="ARBA00010483"/>
    </source>
</evidence>
<dbReference type="STRING" id="109895.A0A507E3F7"/>
<dbReference type="Gene3D" id="3.40.50.720">
    <property type="entry name" value="NAD(P)-binding Rossmann-like Domain"/>
    <property type="match status" value="1"/>
</dbReference>
<dbReference type="Pfam" id="PF00106">
    <property type="entry name" value="adh_short"/>
    <property type="match status" value="1"/>
</dbReference>
<dbReference type="EC" id="1.1.1.153" evidence="3"/>
<evidence type="ECO:0000256" key="5">
    <source>
        <dbReference type="ARBA" id="ARBA00022490"/>
    </source>
</evidence>
<dbReference type="GO" id="GO:0004757">
    <property type="term" value="F:sepiapterin reductase (NADP+) activity"/>
    <property type="evidence" value="ECO:0007669"/>
    <property type="project" value="UniProtKB-EC"/>
</dbReference>
<dbReference type="GO" id="GO:0006729">
    <property type="term" value="P:tetrahydrobiopterin biosynthetic process"/>
    <property type="evidence" value="ECO:0007669"/>
    <property type="project" value="InterPro"/>
</dbReference>
<dbReference type="SUPFAM" id="SSF51735">
    <property type="entry name" value="NAD(P)-binding Rossmann-fold domains"/>
    <property type="match status" value="1"/>
</dbReference>
<dbReference type="AlphaFoldDB" id="A0A507E3F7"/>
<gene>
    <name evidence="8" type="ORF">PhCBS80983_g03498</name>
</gene>
<evidence type="ECO:0000256" key="1">
    <source>
        <dbReference type="ARBA" id="ARBA00004496"/>
    </source>
</evidence>
<evidence type="ECO:0000256" key="3">
    <source>
        <dbReference type="ARBA" id="ARBA00013075"/>
    </source>
</evidence>
<protein>
    <recommendedName>
        <fullName evidence="4">Sepiapterin reductase</fullName>
        <ecNumber evidence="3">1.1.1.153</ecNumber>
    </recommendedName>
</protein>
<comment type="subcellular location">
    <subcellularLocation>
        <location evidence="1">Cytoplasm</location>
    </subcellularLocation>
</comment>
<dbReference type="InterPro" id="IPR006393">
    <property type="entry name" value="Sepiapterin_red"/>
</dbReference>
<comment type="caution">
    <text evidence="8">The sequence shown here is derived from an EMBL/GenBank/DDBJ whole genome shotgun (WGS) entry which is preliminary data.</text>
</comment>
<name>A0A507E3F7_9FUNG</name>
<dbReference type="PRINTS" id="PR00081">
    <property type="entry name" value="GDHRDH"/>
</dbReference>
<evidence type="ECO:0000313" key="8">
    <source>
        <dbReference type="EMBL" id="TPX57917.1"/>
    </source>
</evidence>
<reference evidence="8 9" key="1">
    <citation type="journal article" date="2019" name="Sci. Rep.">
        <title>Comparative genomics of chytrid fungi reveal insights into the obligate biotrophic and pathogenic lifestyle of Synchytrium endobioticum.</title>
        <authorList>
            <person name="van de Vossenberg B.T.L.H."/>
            <person name="Warris S."/>
            <person name="Nguyen H.D.T."/>
            <person name="van Gent-Pelzer M.P.E."/>
            <person name="Joly D.L."/>
            <person name="van de Geest H.C."/>
            <person name="Bonants P.J.M."/>
            <person name="Smith D.S."/>
            <person name="Levesque C.A."/>
            <person name="van der Lee T.A.J."/>
        </authorList>
    </citation>
    <scope>NUCLEOTIDE SEQUENCE [LARGE SCALE GENOMIC DNA]</scope>
    <source>
        <strain evidence="8 9">CBS 809.83</strain>
    </source>
</reference>
<dbReference type="InterPro" id="IPR036291">
    <property type="entry name" value="NAD(P)-bd_dom_sf"/>
</dbReference>
<comment type="similarity">
    <text evidence="2">Belongs to the sepiapterin reductase family.</text>
</comment>
<keyword evidence="5" id="KW-0963">Cytoplasm</keyword>
<dbReference type="CDD" id="cd05367">
    <property type="entry name" value="SPR-like_SDR_c"/>
    <property type="match status" value="1"/>
</dbReference>
<dbReference type="PANTHER" id="PTHR44085:SF2">
    <property type="entry name" value="SEPIAPTERIN REDUCTASE"/>
    <property type="match status" value="1"/>
</dbReference>
<dbReference type="PANTHER" id="PTHR44085">
    <property type="entry name" value="SEPIAPTERIN REDUCTASE"/>
    <property type="match status" value="1"/>
</dbReference>
<accession>A0A507E3F7</accession>
<dbReference type="Proteomes" id="UP000318582">
    <property type="component" value="Unassembled WGS sequence"/>
</dbReference>